<keyword evidence="18" id="KW-1133">Transmembrane helix</keyword>
<dbReference type="GO" id="GO:0009252">
    <property type="term" value="P:peptidoglycan biosynthetic process"/>
    <property type="evidence" value="ECO:0007669"/>
    <property type="project" value="UniProtKB-KW"/>
</dbReference>
<comment type="similarity">
    <text evidence="3">In the N-terminal section; belongs to the glycosyltransferase 51 family.</text>
</comment>
<dbReference type="SUPFAM" id="SSF56601">
    <property type="entry name" value="beta-lactamase/transpeptidase-like"/>
    <property type="match status" value="1"/>
</dbReference>
<evidence type="ECO:0000256" key="16">
    <source>
        <dbReference type="ARBA" id="ARBA00049902"/>
    </source>
</evidence>
<dbReference type="InterPro" id="IPR012338">
    <property type="entry name" value="Beta-lactam/transpept-like"/>
</dbReference>
<evidence type="ECO:0000256" key="13">
    <source>
        <dbReference type="ARBA" id="ARBA00023268"/>
    </source>
</evidence>
<evidence type="ECO:0000256" key="11">
    <source>
        <dbReference type="ARBA" id="ARBA00022984"/>
    </source>
</evidence>
<keyword evidence="7" id="KW-0328">Glycosyltransferase</keyword>
<reference evidence="21 22" key="1">
    <citation type="journal article" date="2015" name="Nature">
        <title>rRNA introns, odd ribosomes, and small enigmatic genomes across a large radiation of phyla.</title>
        <authorList>
            <person name="Brown C.T."/>
            <person name="Hug L.A."/>
            <person name="Thomas B.C."/>
            <person name="Sharon I."/>
            <person name="Castelle C.J."/>
            <person name="Singh A."/>
            <person name="Wilkins M.J."/>
            <person name="Williams K.H."/>
            <person name="Banfield J.F."/>
        </authorList>
    </citation>
    <scope>NUCLEOTIDE SEQUENCE [LARGE SCALE GENOMIC DNA]</scope>
</reference>
<dbReference type="GO" id="GO:0005886">
    <property type="term" value="C:plasma membrane"/>
    <property type="evidence" value="ECO:0007669"/>
    <property type="project" value="UniProtKB-SubCell"/>
</dbReference>
<dbReference type="PANTHER" id="PTHR32282">
    <property type="entry name" value="BINDING PROTEIN TRANSPEPTIDASE, PUTATIVE-RELATED"/>
    <property type="match status" value="1"/>
</dbReference>
<keyword evidence="18" id="KW-0812">Transmembrane</keyword>
<evidence type="ECO:0000256" key="10">
    <source>
        <dbReference type="ARBA" id="ARBA00022960"/>
    </source>
</evidence>
<evidence type="ECO:0000256" key="17">
    <source>
        <dbReference type="SAM" id="MobiDB-lite"/>
    </source>
</evidence>
<dbReference type="PANTHER" id="PTHR32282:SF11">
    <property type="entry name" value="PENICILLIN-BINDING PROTEIN 1B"/>
    <property type="match status" value="1"/>
</dbReference>
<dbReference type="GO" id="GO:0006508">
    <property type="term" value="P:proteolysis"/>
    <property type="evidence" value="ECO:0007669"/>
    <property type="project" value="UniProtKB-KW"/>
</dbReference>
<evidence type="ECO:0000256" key="7">
    <source>
        <dbReference type="ARBA" id="ARBA00022676"/>
    </source>
</evidence>
<evidence type="ECO:0000313" key="22">
    <source>
        <dbReference type="Proteomes" id="UP000034664"/>
    </source>
</evidence>
<keyword evidence="14" id="KW-0961">Cell wall biogenesis/degradation</keyword>
<keyword evidence="6" id="KW-0645">Protease</keyword>
<comment type="similarity">
    <text evidence="2">In the C-terminal section; belongs to the transpeptidase family.</text>
</comment>
<gene>
    <name evidence="21" type="ORF">UU14_C0029G0020</name>
</gene>
<evidence type="ECO:0000256" key="9">
    <source>
        <dbReference type="ARBA" id="ARBA00022801"/>
    </source>
</evidence>
<evidence type="ECO:0000256" key="2">
    <source>
        <dbReference type="ARBA" id="ARBA00007090"/>
    </source>
</evidence>
<dbReference type="GO" id="GO:0008955">
    <property type="term" value="F:peptidoglycan glycosyltransferase activity"/>
    <property type="evidence" value="ECO:0007669"/>
    <property type="project" value="UniProtKB-EC"/>
</dbReference>
<accession>A0A0G0T9C8</accession>
<dbReference type="GO" id="GO:0008658">
    <property type="term" value="F:penicillin binding"/>
    <property type="evidence" value="ECO:0007669"/>
    <property type="project" value="InterPro"/>
</dbReference>
<dbReference type="InterPro" id="IPR050396">
    <property type="entry name" value="Glycosyltr_51/Transpeptidase"/>
</dbReference>
<comment type="subcellular location">
    <subcellularLocation>
        <location evidence="1">Cell membrane</location>
    </subcellularLocation>
</comment>
<evidence type="ECO:0000256" key="4">
    <source>
        <dbReference type="ARBA" id="ARBA00022475"/>
    </source>
</evidence>
<dbReference type="Gene3D" id="1.10.3810.10">
    <property type="entry name" value="Biosynthetic peptidoglycan transglycosylase-like"/>
    <property type="match status" value="1"/>
</dbReference>
<proteinExistence type="inferred from homology"/>
<comment type="catalytic activity">
    <reaction evidence="15">
        <text>Preferential cleavage: (Ac)2-L-Lys-D-Ala-|-D-Ala. Also transpeptidation of peptidyl-alanyl moieties that are N-acyl substituents of D-alanine.</text>
        <dbReference type="EC" id="3.4.16.4"/>
    </reaction>
</comment>
<keyword evidence="12 18" id="KW-0472">Membrane</keyword>
<evidence type="ECO:0000313" key="21">
    <source>
        <dbReference type="EMBL" id="KKR71411.1"/>
    </source>
</evidence>
<keyword evidence="13" id="KW-0511">Multifunctional enzyme</keyword>
<dbReference type="InterPro" id="IPR001460">
    <property type="entry name" value="PCN-bd_Tpept"/>
</dbReference>
<dbReference type="InterPro" id="IPR001264">
    <property type="entry name" value="Glyco_trans_51"/>
</dbReference>
<feature type="compositionally biased region" description="Acidic residues" evidence="17">
    <location>
        <begin position="756"/>
        <end position="770"/>
    </location>
</feature>
<dbReference type="InterPro" id="IPR023346">
    <property type="entry name" value="Lysozyme-like_dom_sf"/>
</dbReference>
<protein>
    <submittedName>
        <fullName evidence="21">Penicillin-binding protein, 1A family</fullName>
    </submittedName>
</protein>
<keyword evidence="9" id="KW-0378">Hydrolase</keyword>
<dbReference type="Gene3D" id="3.40.710.10">
    <property type="entry name" value="DD-peptidase/beta-lactamase superfamily"/>
    <property type="match status" value="1"/>
</dbReference>
<dbReference type="GO" id="GO:0030288">
    <property type="term" value="C:outer membrane-bounded periplasmic space"/>
    <property type="evidence" value="ECO:0007669"/>
    <property type="project" value="TreeGrafter"/>
</dbReference>
<dbReference type="SUPFAM" id="SSF53955">
    <property type="entry name" value="Lysozyme-like"/>
    <property type="match status" value="1"/>
</dbReference>
<dbReference type="Pfam" id="PF00912">
    <property type="entry name" value="Transgly"/>
    <property type="match status" value="1"/>
</dbReference>
<feature type="domain" description="Glycosyl transferase family 51" evidence="20">
    <location>
        <begin position="75"/>
        <end position="249"/>
    </location>
</feature>
<dbReference type="NCBIfam" id="TIGR02074">
    <property type="entry name" value="PBP_1a_fam"/>
    <property type="match status" value="1"/>
</dbReference>
<evidence type="ECO:0000256" key="5">
    <source>
        <dbReference type="ARBA" id="ARBA00022645"/>
    </source>
</evidence>
<evidence type="ECO:0000256" key="15">
    <source>
        <dbReference type="ARBA" id="ARBA00034000"/>
    </source>
</evidence>
<feature type="compositionally biased region" description="Low complexity" evidence="17">
    <location>
        <begin position="773"/>
        <end position="783"/>
    </location>
</feature>
<evidence type="ECO:0000256" key="1">
    <source>
        <dbReference type="ARBA" id="ARBA00004236"/>
    </source>
</evidence>
<evidence type="ECO:0000256" key="14">
    <source>
        <dbReference type="ARBA" id="ARBA00023316"/>
    </source>
</evidence>
<organism evidence="21 22">
    <name type="scientific">Candidatus Roizmanbacteria bacterium GW2011_GWB1_40_7</name>
    <dbReference type="NCBI Taxonomy" id="1618482"/>
    <lineage>
        <taxon>Bacteria</taxon>
        <taxon>Candidatus Roizmaniibacteriota</taxon>
    </lineage>
</organism>
<dbReference type="GO" id="GO:0008360">
    <property type="term" value="P:regulation of cell shape"/>
    <property type="evidence" value="ECO:0007669"/>
    <property type="project" value="UniProtKB-KW"/>
</dbReference>
<feature type="region of interest" description="Disordered" evidence="17">
    <location>
        <begin position="748"/>
        <end position="783"/>
    </location>
</feature>
<evidence type="ECO:0000256" key="3">
    <source>
        <dbReference type="ARBA" id="ARBA00007739"/>
    </source>
</evidence>
<keyword evidence="11" id="KW-0573">Peptidoglycan synthesis</keyword>
<comment type="catalytic activity">
    <reaction evidence="16">
        <text>[GlcNAc-(1-&gt;4)-Mur2Ac(oyl-L-Ala-gamma-D-Glu-L-Lys-D-Ala-D-Ala)](n)-di-trans,octa-cis-undecaprenyl diphosphate + beta-D-GlcNAc-(1-&gt;4)-Mur2Ac(oyl-L-Ala-gamma-D-Glu-L-Lys-D-Ala-D-Ala)-di-trans,octa-cis-undecaprenyl diphosphate = [GlcNAc-(1-&gt;4)-Mur2Ac(oyl-L-Ala-gamma-D-Glu-L-Lys-D-Ala-D-Ala)](n+1)-di-trans,octa-cis-undecaprenyl diphosphate + di-trans,octa-cis-undecaprenyl diphosphate + H(+)</text>
        <dbReference type="Rhea" id="RHEA:23708"/>
        <dbReference type="Rhea" id="RHEA-COMP:9602"/>
        <dbReference type="Rhea" id="RHEA-COMP:9603"/>
        <dbReference type="ChEBI" id="CHEBI:15378"/>
        <dbReference type="ChEBI" id="CHEBI:58405"/>
        <dbReference type="ChEBI" id="CHEBI:60033"/>
        <dbReference type="ChEBI" id="CHEBI:78435"/>
        <dbReference type="EC" id="2.4.99.28"/>
    </reaction>
</comment>
<evidence type="ECO:0000256" key="12">
    <source>
        <dbReference type="ARBA" id="ARBA00023136"/>
    </source>
</evidence>
<evidence type="ECO:0000259" key="19">
    <source>
        <dbReference type="Pfam" id="PF00905"/>
    </source>
</evidence>
<evidence type="ECO:0000259" key="20">
    <source>
        <dbReference type="Pfam" id="PF00912"/>
    </source>
</evidence>
<name>A0A0G0T9C8_9BACT</name>
<keyword evidence="4" id="KW-1003">Cell membrane</keyword>
<comment type="caution">
    <text evidence="21">The sequence shown here is derived from an EMBL/GenBank/DDBJ whole genome shotgun (WGS) entry which is preliminary data.</text>
</comment>
<feature type="domain" description="Penicillin-binding protein transpeptidase" evidence="19">
    <location>
        <begin position="339"/>
        <end position="630"/>
    </location>
</feature>
<dbReference type="GO" id="GO:0009002">
    <property type="term" value="F:serine-type D-Ala-D-Ala carboxypeptidase activity"/>
    <property type="evidence" value="ECO:0007669"/>
    <property type="project" value="UniProtKB-EC"/>
</dbReference>
<dbReference type="InterPro" id="IPR036950">
    <property type="entry name" value="PBP_transglycosylase"/>
</dbReference>
<evidence type="ECO:0000256" key="6">
    <source>
        <dbReference type="ARBA" id="ARBA00022670"/>
    </source>
</evidence>
<dbReference type="GO" id="GO:0071555">
    <property type="term" value="P:cell wall organization"/>
    <property type="evidence" value="ECO:0007669"/>
    <property type="project" value="UniProtKB-KW"/>
</dbReference>
<dbReference type="EMBL" id="LBZM01000029">
    <property type="protein sequence ID" value="KKR71411.1"/>
    <property type="molecule type" value="Genomic_DNA"/>
</dbReference>
<dbReference type="Proteomes" id="UP000034664">
    <property type="component" value="Unassembled WGS sequence"/>
</dbReference>
<evidence type="ECO:0000256" key="18">
    <source>
        <dbReference type="SAM" id="Phobius"/>
    </source>
</evidence>
<sequence>MIDFARARKVKITRRHIRNRKKLISSFFIVTGFAVLFIFFAAIAVFAWFAKDLPNPNKIVRKEGFSTIISDREGKALYDVYADENRKPISKEDIPETLKNAVVAVEDKTFYTHVGYSTMGIARAFFTIVFKGDLQGGSTLTQQLVKNVLLTSERTLPRKIKEFILAVQIERKYTKDEILTMYLNEAPYGGTAWGVESAAELYFGKPAKELNLTESAILAGLPQLPSIYSPYSDTPDAYIGRTEHVLRRMRDEGYITREEEEAAKAELPHIQFAGRESTFDAPHFVEYVRKQLVEQFGEDMVEGGGLRVTTTLDSDLQLKAEGILEEELEKVQKLKVSNGAIVILDPQTGEILTMVGSKHYDSEEDADFQGKFNVVVQGLRQPGSALKPLVYATAFESGFTPSTLIMDVPTKFPGGGEEEFYERKNYDEKFRGPVQMRFTLGNSINVPAVKTLALVGLNNFLETAYRMGLDTLEPTQENMSRFGLSVALGGGEVTLLDLSQSYGVFATGGIKHEPVSILEVKDKNGKTLFKYRETKGERILSEEVSFLISHILSDNEARKEVFGSNSWLHIAGNTVAVKTGTTDDKRDNWTVGFTKETVVGVWVGNNDNSPMDPSLASGVTGAAPIWNRVMRETISSGRSDGIIDVPKNVVALQIDAYGGGLPRDGQPIRSEYFIKGTEPTDTAPIYQRLKVSKNDRGRRATSEEIEKGEYEEKDVMYFEEDDPLSSEKNYWQEGIDTWVRSLNNESYVASGGVSGVDEENPTPTPEEEEEPTKTPILTPNSTL</sequence>
<dbReference type="Pfam" id="PF00905">
    <property type="entry name" value="Transpeptidase"/>
    <property type="match status" value="1"/>
</dbReference>
<dbReference type="AlphaFoldDB" id="A0A0G0T9C8"/>
<feature type="transmembrane region" description="Helical" evidence="18">
    <location>
        <begin position="23"/>
        <end position="49"/>
    </location>
</feature>
<keyword evidence="5" id="KW-0121">Carboxypeptidase</keyword>
<evidence type="ECO:0000256" key="8">
    <source>
        <dbReference type="ARBA" id="ARBA00022679"/>
    </source>
</evidence>
<keyword evidence="10" id="KW-0133">Cell shape</keyword>
<dbReference type="FunFam" id="1.10.3810.10:FF:000001">
    <property type="entry name" value="Penicillin-binding protein 1A"/>
    <property type="match status" value="1"/>
</dbReference>
<dbReference type="PATRIC" id="fig|1618482.3.peg.979"/>
<keyword evidence="8" id="KW-0808">Transferase</keyword>